<feature type="binding site" evidence="6">
    <location>
        <position position="415"/>
    </location>
    <ligand>
        <name>Fe cation</name>
        <dbReference type="ChEBI" id="CHEBI:24875"/>
    </ligand>
</feature>
<feature type="binding site" evidence="6">
    <location>
        <position position="41"/>
    </location>
    <ligand>
        <name>Mg(2+)</name>
        <dbReference type="ChEBI" id="CHEBI:18420"/>
    </ligand>
</feature>
<gene>
    <name evidence="7" type="ORF">GFER_17005</name>
</gene>
<dbReference type="Proteomes" id="UP000035068">
    <property type="component" value="Unassembled WGS sequence"/>
</dbReference>
<evidence type="ECO:0000313" key="7">
    <source>
        <dbReference type="EMBL" id="KIH75399.1"/>
    </source>
</evidence>
<keyword evidence="6" id="KW-0460">Magnesium</keyword>
<feature type="binding site" evidence="6">
    <location>
        <position position="412"/>
    </location>
    <ligand>
        <name>Ni(2+)</name>
        <dbReference type="ChEBI" id="CHEBI:49786"/>
    </ligand>
</feature>
<dbReference type="InterPro" id="IPR018194">
    <property type="entry name" value="Ni-dep_hyd_lsu_Ni_BS"/>
</dbReference>
<feature type="binding site" evidence="6">
    <location>
        <position position="63"/>
    </location>
    <ligand>
        <name>Fe cation</name>
        <dbReference type="ChEBI" id="CHEBI:24875"/>
    </ligand>
</feature>
<keyword evidence="5" id="KW-0560">Oxidoreductase</keyword>
<feature type="binding site" evidence="6">
    <location>
        <position position="63"/>
    </location>
    <ligand>
        <name>Ni(2+)</name>
        <dbReference type="ChEBI" id="CHEBI:49786"/>
    </ligand>
</feature>
<keyword evidence="4 6" id="KW-0479">Metal-binding</keyword>
<dbReference type="SUPFAM" id="SSF56762">
    <property type="entry name" value="HydB/Nqo4-like"/>
    <property type="match status" value="1"/>
</dbReference>
<dbReference type="PANTHER" id="PTHR43600">
    <property type="entry name" value="COENZYME F420 HYDROGENASE, SUBUNIT ALPHA"/>
    <property type="match status" value="1"/>
</dbReference>
<dbReference type="GO" id="GO:0008901">
    <property type="term" value="F:ferredoxin hydrogenase activity"/>
    <property type="evidence" value="ECO:0007669"/>
    <property type="project" value="InterPro"/>
</dbReference>
<dbReference type="Pfam" id="PF00374">
    <property type="entry name" value="NiFeSe_Hases"/>
    <property type="match status" value="2"/>
</dbReference>
<dbReference type="RefSeq" id="WP_040101258.1">
    <property type="nucleotide sequence ID" value="NZ_JWJD01000012.1"/>
</dbReference>
<sequence>MNIEIKHLARMEGHANLVVDTLNGELKECRLEIVESPRFFEVMLKGRHYSDVAPIAARICGVCSVSHTLASLAATENALGVKVSAQAQGLRRLLSYGENLQSHLLHLYFMAVPDYLGVPSLLPLAKTRRDLVARALRLKKVANDLVRIVGGRPVHPVTPRVGGFSALPAAQDLKELRRRLVAALADLEETVAMFASFAVPEMARDTEYLSLAADQGYPGLGERMVSSDGIDAPVADFADILTEYFKPYANAKFARASRDTLMVGPLARFRNASDKLSPMAKKVAAVLRLDAATTNPYHGNLARLTEVVHFFEEAIHLIDTLLLKGIRAESIWVPPGGGRGAGAVEAPRGTLFHAYTYDADGRISAANCIIPTAQNLGNIEADLRALVPQLLHLPQEEITLQLEMLIRAYDPCISCSTHLVKVEYV</sequence>
<evidence type="ECO:0008006" key="9">
    <source>
        <dbReference type="Google" id="ProtNLM"/>
    </source>
</evidence>
<evidence type="ECO:0000313" key="8">
    <source>
        <dbReference type="Proteomes" id="UP000035068"/>
    </source>
</evidence>
<dbReference type="GO" id="GO:0016151">
    <property type="term" value="F:nickel cation binding"/>
    <property type="evidence" value="ECO:0007669"/>
    <property type="project" value="InterPro"/>
</dbReference>
<reference evidence="7 8" key="1">
    <citation type="submission" date="2014-12" db="EMBL/GenBank/DDBJ databases">
        <title>Genomes of Geoalkalibacter ferrihydriticus and Geoalkalibacter subterraneus, two haloalkaliphilic metal-reducing members of the Geobacteraceae.</title>
        <authorList>
            <person name="Badalamenti J.P."/>
            <person name="Torres C.I."/>
            <person name="Krajmalnik-Brown R."/>
            <person name="Bond D.R."/>
        </authorList>
    </citation>
    <scope>NUCLEOTIDE SEQUENCE [LARGE SCALE GENOMIC DNA]</scope>
    <source>
        <strain evidence="7 8">DSM 17813</strain>
    </source>
</reference>
<feature type="binding site" evidence="6">
    <location>
        <position position="418"/>
    </location>
    <ligand>
        <name>Mg(2+)</name>
        <dbReference type="ChEBI" id="CHEBI:18420"/>
    </ligand>
</feature>
<dbReference type="AlphaFoldDB" id="A0A0C2DPT8"/>
<comment type="similarity">
    <text evidence="2">Belongs to the [NiFe]/[NiFeSe] hydrogenase large subunit family.</text>
</comment>
<organism evidence="7 8">
    <name type="scientific">Geoalkalibacter ferrihydriticus DSM 17813</name>
    <dbReference type="NCBI Taxonomy" id="1121915"/>
    <lineage>
        <taxon>Bacteria</taxon>
        <taxon>Pseudomonadati</taxon>
        <taxon>Thermodesulfobacteriota</taxon>
        <taxon>Desulfuromonadia</taxon>
        <taxon>Desulfuromonadales</taxon>
        <taxon>Geoalkalibacteraceae</taxon>
        <taxon>Geoalkalibacter</taxon>
    </lineage>
</organism>
<comment type="cofactor">
    <cofactor evidence="6">
        <name>Fe cation</name>
        <dbReference type="ChEBI" id="CHEBI:24875"/>
    </cofactor>
</comment>
<dbReference type="PANTHER" id="PTHR43600:SF2">
    <property type="entry name" value="F420-NON-REDUCING HYDROGENASE VHU SUBUNIT A"/>
    <property type="match status" value="1"/>
</dbReference>
<keyword evidence="3 6" id="KW-0533">Nickel</keyword>
<evidence type="ECO:0000256" key="1">
    <source>
        <dbReference type="ARBA" id="ARBA00001967"/>
    </source>
</evidence>
<dbReference type="Gene3D" id="1.10.645.10">
    <property type="entry name" value="Cytochrome-c3 Hydrogenase, chain B"/>
    <property type="match status" value="1"/>
</dbReference>
<evidence type="ECO:0000256" key="5">
    <source>
        <dbReference type="ARBA" id="ARBA00023002"/>
    </source>
</evidence>
<dbReference type="EMBL" id="JWJD01000012">
    <property type="protein sequence ID" value="KIH75399.1"/>
    <property type="molecule type" value="Genomic_DNA"/>
</dbReference>
<dbReference type="InterPro" id="IPR001501">
    <property type="entry name" value="Ni-dep_hyd_lsu"/>
</dbReference>
<proteinExistence type="inferred from homology"/>
<evidence type="ECO:0000256" key="3">
    <source>
        <dbReference type="ARBA" id="ARBA00022596"/>
    </source>
</evidence>
<keyword evidence="6" id="KW-0408">Iron</keyword>
<comment type="caution">
    <text evidence="7">The sequence shown here is derived from an EMBL/GenBank/DDBJ whole genome shotgun (WGS) entry which is preliminary data.</text>
</comment>
<accession>A0A0C2DPT8</accession>
<evidence type="ECO:0000256" key="6">
    <source>
        <dbReference type="PIRSR" id="PIRSR601501-1"/>
    </source>
</evidence>
<evidence type="ECO:0000256" key="2">
    <source>
        <dbReference type="ARBA" id="ARBA00009292"/>
    </source>
</evidence>
<name>A0A0C2DPT8_9BACT</name>
<dbReference type="InterPro" id="IPR029014">
    <property type="entry name" value="NiFe-Hase_large"/>
</dbReference>
<protein>
    <recommendedName>
        <fullName evidence="9">Hydrogenase</fullName>
    </recommendedName>
</protein>
<feature type="binding site" evidence="6">
    <location>
        <position position="60"/>
    </location>
    <ligand>
        <name>Ni(2+)</name>
        <dbReference type="ChEBI" id="CHEBI:49786"/>
    </ligand>
</feature>
<dbReference type="PROSITE" id="PS00508">
    <property type="entry name" value="NI_HGENASE_L_2"/>
    <property type="match status" value="1"/>
</dbReference>
<comment type="cofactor">
    <cofactor evidence="1 6">
        <name>Ni(2+)</name>
        <dbReference type="ChEBI" id="CHEBI:49786"/>
    </cofactor>
</comment>
<evidence type="ECO:0000256" key="4">
    <source>
        <dbReference type="ARBA" id="ARBA00022723"/>
    </source>
</evidence>
<keyword evidence="8" id="KW-1185">Reference proteome</keyword>